<organism evidence="2 3">
    <name type="scientific">Lentibacillus cibarius</name>
    <dbReference type="NCBI Taxonomy" id="2583219"/>
    <lineage>
        <taxon>Bacteria</taxon>
        <taxon>Bacillati</taxon>
        <taxon>Bacillota</taxon>
        <taxon>Bacilli</taxon>
        <taxon>Bacillales</taxon>
        <taxon>Bacillaceae</taxon>
        <taxon>Lentibacillus</taxon>
    </lineage>
</organism>
<evidence type="ECO:0008006" key="4">
    <source>
        <dbReference type="Google" id="ProtNLM"/>
    </source>
</evidence>
<dbReference type="AlphaFoldDB" id="A0A549YHZ9"/>
<name>A0A549YHZ9_9BACI</name>
<dbReference type="EMBL" id="VJMZ01000001">
    <property type="protein sequence ID" value="TRM11498.1"/>
    <property type="molecule type" value="Genomic_DNA"/>
</dbReference>
<evidence type="ECO:0000313" key="3">
    <source>
        <dbReference type="Proteomes" id="UP000319280"/>
    </source>
</evidence>
<keyword evidence="3" id="KW-1185">Reference proteome</keyword>
<dbReference type="RefSeq" id="WP_142790624.1">
    <property type="nucleotide sequence ID" value="NZ_VJMZ01000001.1"/>
</dbReference>
<protein>
    <recommendedName>
        <fullName evidence="4">FAD/FMN-containing dehydrogenase</fullName>
    </recommendedName>
</protein>
<sequence length="82" mass="9070">MKKLFISILAGAFIIGGTGTLAFAHAGGEEGNGPFNFGQMKPYIEEMHPDLSTQQQKEMFDNCHGEDGYMQNFNNQGMMSDF</sequence>
<feature type="signal peptide" evidence="1">
    <location>
        <begin position="1"/>
        <end position="24"/>
    </location>
</feature>
<reference evidence="2 3" key="1">
    <citation type="submission" date="2019-07" db="EMBL/GenBank/DDBJ databases">
        <title>Genomic analysis of Lentibacillus sp. NKC851-2.</title>
        <authorList>
            <person name="Oh Y.J."/>
        </authorList>
    </citation>
    <scope>NUCLEOTIDE SEQUENCE [LARGE SCALE GENOMIC DNA]</scope>
    <source>
        <strain evidence="2 3">NKC851-2</strain>
    </source>
</reference>
<gene>
    <name evidence="2" type="ORF">FH966_07200</name>
</gene>
<feature type="chain" id="PRO_5021856827" description="FAD/FMN-containing dehydrogenase" evidence="1">
    <location>
        <begin position="25"/>
        <end position="82"/>
    </location>
</feature>
<comment type="caution">
    <text evidence="2">The sequence shown here is derived from an EMBL/GenBank/DDBJ whole genome shotgun (WGS) entry which is preliminary data.</text>
</comment>
<keyword evidence="1" id="KW-0732">Signal</keyword>
<dbReference type="Proteomes" id="UP000319280">
    <property type="component" value="Unassembled WGS sequence"/>
</dbReference>
<proteinExistence type="predicted"/>
<evidence type="ECO:0000256" key="1">
    <source>
        <dbReference type="SAM" id="SignalP"/>
    </source>
</evidence>
<evidence type="ECO:0000313" key="2">
    <source>
        <dbReference type="EMBL" id="TRM11498.1"/>
    </source>
</evidence>
<accession>A0A549YHZ9</accession>